<dbReference type="KEGG" id="mri:Mal4_26930"/>
<organism evidence="2 3">
    <name type="scientific">Maioricimonas rarisocia</name>
    <dbReference type="NCBI Taxonomy" id="2528026"/>
    <lineage>
        <taxon>Bacteria</taxon>
        <taxon>Pseudomonadati</taxon>
        <taxon>Planctomycetota</taxon>
        <taxon>Planctomycetia</taxon>
        <taxon>Planctomycetales</taxon>
        <taxon>Planctomycetaceae</taxon>
        <taxon>Maioricimonas</taxon>
    </lineage>
</organism>
<evidence type="ECO:0000313" key="3">
    <source>
        <dbReference type="Proteomes" id="UP000320496"/>
    </source>
</evidence>
<name>A0A517Z7A4_9PLAN</name>
<protein>
    <submittedName>
        <fullName evidence="2">3-hydroxyacyl-[acyl-carrier-protein] dehydratase FabZ</fullName>
        <ecNumber evidence="2">4.2.1.59</ecNumber>
    </submittedName>
</protein>
<dbReference type="PANTHER" id="PTHR30272">
    <property type="entry name" value="3-HYDROXYACYL-[ACYL-CARRIER-PROTEIN] DEHYDRATASE"/>
    <property type="match status" value="1"/>
</dbReference>
<dbReference type="InterPro" id="IPR029069">
    <property type="entry name" value="HotDog_dom_sf"/>
</dbReference>
<dbReference type="CDD" id="cd01288">
    <property type="entry name" value="FabZ"/>
    <property type="match status" value="1"/>
</dbReference>
<evidence type="ECO:0000256" key="1">
    <source>
        <dbReference type="ARBA" id="ARBA00023239"/>
    </source>
</evidence>
<dbReference type="InterPro" id="IPR013114">
    <property type="entry name" value="FabA_FabZ"/>
</dbReference>
<dbReference type="RefSeq" id="WP_145369655.1">
    <property type="nucleotide sequence ID" value="NZ_CP036275.1"/>
</dbReference>
<reference evidence="2 3" key="1">
    <citation type="submission" date="2019-02" db="EMBL/GenBank/DDBJ databases">
        <title>Deep-cultivation of Planctomycetes and their phenomic and genomic characterization uncovers novel biology.</title>
        <authorList>
            <person name="Wiegand S."/>
            <person name="Jogler M."/>
            <person name="Boedeker C."/>
            <person name="Pinto D."/>
            <person name="Vollmers J."/>
            <person name="Rivas-Marin E."/>
            <person name="Kohn T."/>
            <person name="Peeters S.H."/>
            <person name="Heuer A."/>
            <person name="Rast P."/>
            <person name="Oberbeckmann S."/>
            <person name="Bunk B."/>
            <person name="Jeske O."/>
            <person name="Meyerdierks A."/>
            <person name="Storesund J.E."/>
            <person name="Kallscheuer N."/>
            <person name="Luecker S."/>
            <person name="Lage O.M."/>
            <person name="Pohl T."/>
            <person name="Merkel B.J."/>
            <person name="Hornburger P."/>
            <person name="Mueller R.-W."/>
            <person name="Bruemmer F."/>
            <person name="Labrenz M."/>
            <person name="Spormann A.M."/>
            <person name="Op den Camp H."/>
            <person name="Overmann J."/>
            <person name="Amann R."/>
            <person name="Jetten M.S.M."/>
            <person name="Mascher T."/>
            <person name="Medema M.H."/>
            <person name="Devos D.P."/>
            <person name="Kaster A.-K."/>
            <person name="Ovreas L."/>
            <person name="Rohde M."/>
            <person name="Galperin M.Y."/>
            <person name="Jogler C."/>
        </authorList>
    </citation>
    <scope>NUCLEOTIDE SEQUENCE [LARGE SCALE GENOMIC DNA]</scope>
    <source>
        <strain evidence="2 3">Mal4</strain>
    </source>
</reference>
<dbReference type="Pfam" id="PF07977">
    <property type="entry name" value="FabA"/>
    <property type="match status" value="1"/>
</dbReference>
<proteinExistence type="predicted"/>
<accession>A0A517Z7A4</accession>
<gene>
    <name evidence="2" type="primary">fabZ_1</name>
    <name evidence="2" type="ORF">Mal4_26930</name>
</gene>
<dbReference type="EC" id="4.2.1.59" evidence="2"/>
<keyword evidence="1 2" id="KW-0456">Lyase</keyword>
<evidence type="ECO:0000313" key="2">
    <source>
        <dbReference type="EMBL" id="QDU38366.1"/>
    </source>
</evidence>
<dbReference type="Proteomes" id="UP000320496">
    <property type="component" value="Chromosome"/>
</dbReference>
<dbReference type="SUPFAM" id="SSF54637">
    <property type="entry name" value="Thioesterase/thiol ester dehydrase-isomerase"/>
    <property type="match status" value="1"/>
</dbReference>
<dbReference type="PANTHER" id="PTHR30272:SF1">
    <property type="entry name" value="3-HYDROXYACYL-[ACYL-CARRIER-PROTEIN] DEHYDRATASE"/>
    <property type="match status" value="1"/>
</dbReference>
<keyword evidence="3" id="KW-1185">Reference proteome</keyword>
<dbReference type="EMBL" id="CP036275">
    <property type="protein sequence ID" value="QDU38366.1"/>
    <property type="molecule type" value="Genomic_DNA"/>
</dbReference>
<dbReference type="OrthoDB" id="9772788at2"/>
<dbReference type="AlphaFoldDB" id="A0A517Z7A4"/>
<dbReference type="Gene3D" id="3.10.129.10">
    <property type="entry name" value="Hotdog Thioesterase"/>
    <property type="match status" value="1"/>
</dbReference>
<sequence length="145" mass="16472">MQLDREQIQQHIPHRPPFLWLDEVVSVDQERIHARKYLDPQLDVFQGHYPHFPVLPGVLLCEACFQAAAVMIARMLPGDDGQVPVVTRLNNTKFRQMVRPGDTIDLEAELTERVSNAFFFKGKVSVDGKVAVRLEFACTATDAEQ</sequence>
<dbReference type="NCBIfam" id="NF000582">
    <property type="entry name" value="PRK00006.1"/>
    <property type="match status" value="1"/>
</dbReference>
<dbReference type="GO" id="GO:0019171">
    <property type="term" value="F:(3R)-hydroxyacyl-[acyl-carrier-protein] dehydratase activity"/>
    <property type="evidence" value="ECO:0007669"/>
    <property type="project" value="UniProtKB-EC"/>
</dbReference>